<dbReference type="RefSeq" id="XP_012209839.1">
    <property type="nucleotide sequence ID" value="XM_012354449.1"/>
</dbReference>
<feature type="compositionally biased region" description="Polar residues" evidence="1">
    <location>
        <begin position="261"/>
        <end position="277"/>
    </location>
</feature>
<feature type="region of interest" description="Disordered" evidence="1">
    <location>
        <begin position="337"/>
        <end position="376"/>
    </location>
</feature>
<evidence type="ECO:0000313" key="2">
    <source>
        <dbReference type="EMBL" id="KDO19456.1"/>
    </source>
</evidence>
<dbReference type="Gene3D" id="1.25.10.10">
    <property type="entry name" value="Leucine-rich Repeat Variant"/>
    <property type="match status" value="1"/>
</dbReference>
<evidence type="ECO:0000313" key="3">
    <source>
        <dbReference type="Proteomes" id="UP000030745"/>
    </source>
</evidence>
<organism evidence="2 3">
    <name type="scientific">Saprolegnia parasitica (strain CBS 223.65)</name>
    <dbReference type="NCBI Taxonomy" id="695850"/>
    <lineage>
        <taxon>Eukaryota</taxon>
        <taxon>Sar</taxon>
        <taxon>Stramenopiles</taxon>
        <taxon>Oomycota</taxon>
        <taxon>Saprolegniomycetes</taxon>
        <taxon>Saprolegniales</taxon>
        <taxon>Saprolegniaceae</taxon>
        <taxon>Saprolegnia</taxon>
    </lineage>
</organism>
<dbReference type="InterPro" id="IPR011989">
    <property type="entry name" value="ARM-like"/>
</dbReference>
<dbReference type="OrthoDB" id="79761at2759"/>
<sequence>MSSCVEKAFAVLLKHVRTRDGARELHRHLGELTILSMLRVKASVPVIQSYGFVLMRKLACACDESQRVLLENGAIELIANGLRRFPDDVILQSAAAGALAPLVQYDDSSIGIVFSLGLLPVLIRPIVHRSDKTADQAVIYTCAILVAICEARGKDVVGTILSGHVADADTETWPVLQSLAQLLQASVNVDASKRVSVAVTTALLCFMSMDRMVTDVLDELRALSTVSHAMVQFAADASVLKYSGIVCQQLARSPVKRVRTYSPQKPTKTTKIRVSTSPKKEPAVKEGVVYDPMPSIGERDKERALAQAEVADRAVRGNLLTSAYGFAKPLKQSLVVASSPPKEIKPRPPARLPPQATSPLKSPTKVGRVRPLPTSR</sequence>
<feature type="region of interest" description="Disordered" evidence="1">
    <location>
        <begin position="259"/>
        <end position="278"/>
    </location>
</feature>
<feature type="non-terminal residue" evidence="2">
    <location>
        <position position="376"/>
    </location>
</feature>
<dbReference type="SUPFAM" id="SSF48371">
    <property type="entry name" value="ARM repeat"/>
    <property type="match status" value="1"/>
</dbReference>
<dbReference type="EMBL" id="KK583350">
    <property type="protein sequence ID" value="KDO19456.1"/>
    <property type="molecule type" value="Genomic_DNA"/>
</dbReference>
<evidence type="ECO:0000256" key="1">
    <source>
        <dbReference type="SAM" id="MobiDB-lite"/>
    </source>
</evidence>
<dbReference type="GeneID" id="24137097"/>
<protein>
    <submittedName>
        <fullName evidence="2">Uncharacterized protein</fullName>
    </submittedName>
</protein>
<dbReference type="AlphaFoldDB" id="A0A067BYQ3"/>
<dbReference type="VEuPathDB" id="FungiDB:SPRG_15361"/>
<keyword evidence="3" id="KW-1185">Reference proteome</keyword>
<proteinExistence type="predicted"/>
<name>A0A067BYQ3_SAPPC</name>
<dbReference type="KEGG" id="spar:SPRG_15361"/>
<accession>A0A067BYQ3</accession>
<dbReference type="InterPro" id="IPR016024">
    <property type="entry name" value="ARM-type_fold"/>
</dbReference>
<reference evidence="2 3" key="1">
    <citation type="journal article" date="2013" name="PLoS Genet.">
        <title>Distinctive expansion of potential virulence genes in the genome of the oomycete fish pathogen Saprolegnia parasitica.</title>
        <authorList>
            <person name="Jiang R.H."/>
            <person name="de Bruijn I."/>
            <person name="Haas B.J."/>
            <person name="Belmonte R."/>
            <person name="Lobach L."/>
            <person name="Christie J."/>
            <person name="van den Ackerveken G."/>
            <person name="Bottin A."/>
            <person name="Bulone V."/>
            <person name="Diaz-Moreno S.M."/>
            <person name="Dumas B."/>
            <person name="Fan L."/>
            <person name="Gaulin E."/>
            <person name="Govers F."/>
            <person name="Grenville-Briggs L.J."/>
            <person name="Horner N.R."/>
            <person name="Levin J.Z."/>
            <person name="Mammella M."/>
            <person name="Meijer H.J."/>
            <person name="Morris P."/>
            <person name="Nusbaum C."/>
            <person name="Oome S."/>
            <person name="Phillips A.J."/>
            <person name="van Rooyen D."/>
            <person name="Rzeszutek E."/>
            <person name="Saraiva M."/>
            <person name="Secombes C.J."/>
            <person name="Seidl M.F."/>
            <person name="Snel B."/>
            <person name="Stassen J.H."/>
            <person name="Sykes S."/>
            <person name="Tripathy S."/>
            <person name="van den Berg H."/>
            <person name="Vega-Arreguin J.C."/>
            <person name="Wawra S."/>
            <person name="Young S.K."/>
            <person name="Zeng Q."/>
            <person name="Dieguez-Uribeondo J."/>
            <person name="Russ C."/>
            <person name="Tyler B.M."/>
            <person name="van West P."/>
        </authorList>
    </citation>
    <scope>NUCLEOTIDE SEQUENCE [LARGE SCALE GENOMIC DNA]</scope>
    <source>
        <strain evidence="2 3">CBS 223.65</strain>
    </source>
</reference>
<dbReference type="Proteomes" id="UP000030745">
    <property type="component" value="Unassembled WGS sequence"/>
</dbReference>
<gene>
    <name evidence="2" type="ORF">SPRG_15361</name>
</gene>